<sequence>MEESGRNRHNKQGRERGKPADEAESWRSPRRTDGPDIGRGYCSVSERGIPGRRGGTGSFAGSPRRGGYGPLSASPGQRPHGEFMDGFRRFPTPESRHGPEDNWRDRAFAPEVLRKKGFLKGGGEEHASRPPANKEPTHQDAPGSGSHASGRRRVRDRRRVQGEREERQDGPVIDEASLSEEQLLGLRQAEERIGREHVHRLTKRSRSSPNARYRCELCDVLLESVSAAHKHIREKWHKRRARERREERILTEIQPPTELQVGAVGVALEQVVLEYGLSEEDVSLRKQILASMEEVIRTKLPDCSLRLYGSSCSKFGFKDSDVNIDIQFPPHMHQPDVLLLVQESLSNSSLYGGLQADFHARVPVLICREKTSGLICKVSAGNDNAFLTTTYLSALGNLEPRLQPLVIGLRHWAKICHVAEPEEGGLPPYVIALMVIYFLQQRKQPVLPAYLGTWIKEFSLNKLIDFSLTGVEAGSVLWEYNPAPDETTPTAESFFRKGKASLLFPADRRCAVRVGQLWVEMLRFYSLEFHMAGHVISVRTNSLLSREARDWPKNRIAIEDPFSVKRNVARTVNSQLMYDYILHCLKSTYKYFALPLSEQGPHQANHRPDAQHRANRGADQEAAALSDEGLVQSGLSSLSMACDLGNGQVGGARRPWMTQTV</sequence>
<comment type="cofactor">
    <cofactor evidence="2">
        <name>Mg(2+)</name>
        <dbReference type="ChEBI" id="CHEBI:18420"/>
    </cofactor>
</comment>
<dbReference type="AlphaFoldDB" id="A0A8T3DUQ6"/>
<dbReference type="InterPro" id="IPR043519">
    <property type="entry name" value="NT_sf"/>
</dbReference>
<dbReference type="GO" id="GO:0046872">
    <property type="term" value="F:metal ion binding"/>
    <property type="evidence" value="ECO:0007669"/>
    <property type="project" value="UniProtKB-KW"/>
</dbReference>
<dbReference type="Gene3D" id="1.10.1410.10">
    <property type="match status" value="1"/>
</dbReference>
<evidence type="ECO:0000256" key="7">
    <source>
        <dbReference type="ARBA" id="ARBA00038491"/>
    </source>
</evidence>
<dbReference type="Proteomes" id="UP000829720">
    <property type="component" value="Unassembled WGS sequence"/>
</dbReference>
<evidence type="ECO:0000259" key="10">
    <source>
        <dbReference type="PROSITE" id="PS00028"/>
    </source>
</evidence>
<dbReference type="InterPro" id="IPR045100">
    <property type="entry name" value="TUT4/7_NTP_transf"/>
</dbReference>
<evidence type="ECO:0000256" key="2">
    <source>
        <dbReference type="ARBA" id="ARBA00001946"/>
    </source>
</evidence>
<keyword evidence="5" id="KW-0479">Metal-binding</keyword>
<protein>
    <recommendedName>
        <fullName evidence="3">polynucleotide adenylyltransferase</fullName>
        <ecNumber evidence="3">2.7.7.19</ecNumber>
    </recommendedName>
</protein>
<name>A0A8T3DUQ6_9TELE</name>
<dbReference type="GO" id="GO:0031123">
    <property type="term" value="P:RNA 3'-end processing"/>
    <property type="evidence" value="ECO:0007669"/>
    <property type="project" value="TreeGrafter"/>
</dbReference>
<dbReference type="InterPro" id="IPR002058">
    <property type="entry name" value="PAP_assoc"/>
</dbReference>
<dbReference type="SUPFAM" id="SSF81631">
    <property type="entry name" value="PAP/OAS1 substrate-binding domain"/>
    <property type="match status" value="1"/>
</dbReference>
<feature type="compositionally biased region" description="Basic and acidic residues" evidence="9">
    <location>
        <begin position="159"/>
        <end position="169"/>
    </location>
</feature>
<dbReference type="Pfam" id="PF19088">
    <property type="entry name" value="TUTase"/>
    <property type="match status" value="1"/>
</dbReference>
<evidence type="ECO:0000313" key="12">
    <source>
        <dbReference type="Proteomes" id="UP000829720"/>
    </source>
</evidence>
<dbReference type="InterPro" id="IPR013087">
    <property type="entry name" value="Znf_C2H2_type"/>
</dbReference>
<feature type="region of interest" description="Disordered" evidence="9">
    <location>
        <begin position="1"/>
        <end position="179"/>
    </location>
</feature>
<evidence type="ECO:0000256" key="6">
    <source>
        <dbReference type="ARBA" id="ARBA00022842"/>
    </source>
</evidence>
<keyword evidence="12" id="KW-1185">Reference proteome</keyword>
<reference evidence="11" key="1">
    <citation type="submission" date="2021-01" db="EMBL/GenBank/DDBJ databases">
        <authorList>
            <person name="Zahm M."/>
            <person name="Roques C."/>
            <person name="Cabau C."/>
            <person name="Klopp C."/>
            <person name="Donnadieu C."/>
            <person name="Jouanno E."/>
            <person name="Lampietro C."/>
            <person name="Louis A."/>
            <person name="Herpin A."/>
            <person name="Echchiki A."/>
            <person name="Berthelot C."/>
            <person name="Parey E."/>
            <person name="Roest-Crollius H."/>
            <person name="Braasch I."/>
            <person name="Postlethwait J."/>
            <person name="Bobe J."/>
            <person name="Montfort J."/>
            <person name="Bouchez O."/>
            <person name="Begum T."/>
            <person name="Mejri S."/>
            <person name="Adams A."/>
            <person name="Chen W.-J."/>
            <person name="Guiguen Y."/>
        </authorList>
    </citation>
    <scope>NUCLEOTIDE SEQUENCE</scope>
    <source>
        <tissue evidence="11">Blood</tissue>
    </source>
</reference>
<feature type="compositionally biased region" description="Basic and acidic residues" evidence="9">
    <location>
        <begin position="79"/>
        <end position="88"/>
    </location>
</feature>
<evidence type="ECO:0000256" key="3">
    <source>
        <dbReference type="ARBA" id="ARBA00012388"/>
    </source>
</evidence>
<dbReference type="OrthoDB" id="407432at2759"/>
<evidence type="ECO:0000256" key="8">
    <source>
        <dbReference type="ARBA" id="ARBA00048830"/>
    </source>
</evidence>
<dbReference type="Pfam" id="PF03828">
    <property type="entry name" value="PAP_assoc"/>
    <property type="match status" value="1"/>
</dbReference>
<keyword evidence="4" id="KW-0808">Transferase</keyword>
<evidence type="ECO:0000256" key="4">
    <source>
        <dbReference type="ARBA" id="ARBA00022679"/>
    </source>
</evidence>
<dbReference type="EC" id="2.7.7.19" evidence="3"/>
<gene>
    <name evidence="11" type="ORF">AGOR_G00046550</name>
</gene>
<dbReference type="GO" id="GO:1990817">
    <property type="term" value="F:poly(A) RNA polymerase activity"/>
    <property type="evidence" value="ECO:0007669"/>
    <property type="project" value="UniProtKB-EC"/>
</dbReference>
<dbReference type="PROSITE" id="PS00028">
    <property type="entry name" value="ZINC_FINGER_C2H2_1"/>
    <property type="match status" value="1"/>
</dbReference>
<comment type="cofactor">
    <cofactor evidence="1">
        <name>Mn(2+)</name>
        <dbReference type="ChEBI" id="CHEBI:29035"/>
    </cofactor>
</comment>
<dbReference type="Gene3D" id="3.30.160.60">
    <property type="entry name" value="Classic Zinc Finger"/>
    <property type="match status" value="1"/>
</dbReference>
<dbReference type="PANTHER" id="PTHR12271:SF40">
    <property type="entry name" value="POLY(A) RNA POLYMERASE GLD2"/>
    <property type="match status" value="1"/>
</dbReference>
<evidence type="ECO:0000313" key="11">
    <source>
        <dbReference type="EMBL" id="KAI1900100.1"/>
    </source>
</evidence>
<keyword evidence="6" id="KW-0460">Magnesium</keyword>
<proteinExistence type="inferred from homology"/>
<feature type="compositionally biased region" description="Basic and acidic residues" evidence="9">
    <location>
        <begin position="1"/>
        <end position="36"/>
    </location>
</feature>
<feature type="compositionally biased region" description="Gly residues" evidence="9">
    <location>
        <begin position="51"/>
        <end position="69"/>
    </location>
</feature>
<dbReference type="Gene3D" id="3.30.460.10">
    <property type="entry name" value="Beta Polymerase, domain 2"/>
    <property type="match status" value="1"/>
</dbReference>
<comment type="caution">
    <text evidence="11">The sequence shown here is derived from an EMBL/GenBank/DDBJ whole genome shotgun (WGS) entry which is preliminary data.</text>
</comment>
<comment type="similarity">
    <text evidence="7">Belongs to the DNA polymerase type-B-like family. GLD2 subfamily.</text>
</comment>
<evidence type="ECO:0000256" key="1">
    <source>
        <dbReference type="ARBA" id="ARBA00001936"/>
    </source>
</evidence>
<dbReference type="PANTHER" id="PTHR12271">
    <property type="entry name" value="POLY A POLYMERASE CID PAP -RELATED"/>
    <property type="match status" value="1"/>
</dbReference>
<feature type="domain" description="C2H2-type" evidence="10">
    <location>
        <begin position="215"/>
        <end position="237"/>
    </location>
</feature>
<dbReference type="CDD" id="cd05402">
    <property type="entry name" value="NT_PAP_TUTase"/>
    <property type="match status" value="1"/>
</dbReference>
<feature type="compositionally biased region" description="Basic and acidic residues" evidence="9">
    <location>
        <begin position="606"/>
        <end position="619"/>
    </location>
</feature>
<feature type="compositionally biased region" description="Basic residues" evidence="9">
    <location>
        <begin position="149"/>
        <end position="158"/>
    </location>
</feature>
<feature type="region of interest" description="Disordered" evidence="9">
    <location>
        <begin position="600"/>
        <end position="623"/>
    </location>
</feature>
<evidence type="ECO:0000256" key="5">
    <source>
        <dbReference type="ARBA" id="ARBA00022723"/>
    </source>
</evidence>
<dbReference type="EMBL" id="JAERUA010000004">
    <property type="protein sequence ID" value="KAI1900100.1"/>
    <property type="molecule type" value="Genomic_DNA"/>
</dbReference>
<accession>A0A8T3DUQ6</accession>
<evidence type="ECO:0000256" key="9">
    <source>
        <dbReference type="SAM" id="MobiDB-lite"/>
    </source>
</evidence>
<organism evidence="11 12">
    <name type="scientific">Albula goreensis</name>
    <dbReference type="NCBI Taxonomy" id="1534307"/>
    <lineage>
        <taxon>Eukaryota</taxon>
        <taxon>Metazoa</taxon>
        <taxon>Chordata</taxon>
        <taxon>Craniata</taxon>
        <taxon>Vertebrata</taxon>
        <taxon>Euteleostomi</taxon>
        <taxon>Actinopterygii</taxon>
        <taxon>Neopterygii</taxon>
        <taxon>Teleostei</taxon>
        <taxon>Albuliformes</taxon>
        <taxon>Albulidae</taxon>
        <taxon>Albula</taxon>
    </lineage>
</organism>
<comment type="catalytic activity">
    <reaction evidence="8">
        <text>RNA(n) + ATP = RNA(n)-3'-adenine ribonucleotide + diphosphate</text>
        <dbReference type="Rhea" id="RHEA:11332"/>
        <dbReference type="Rhea" id="RHEA-COMP:14527"/>
        <dbReference type="Rhea" id="RHEA-COMP:17347"/>
        <dbReference type="ChEBI" id="CHEBI:30616"/>
        <dbReference type="ChEBI" id="CHEBI:33019"/>
        <dbReference type="ChEBI" id="CHEBI:140395"/>
        <dbReference type="ChEBI" id="CHEBI:173115"/>
        <dbReference type="EC" id="2.7.7.19"/>
    </reaction>
</comment>
<dbReference type="SUPFAM" id="SSF81301">
    <property type="entry name" value="Nucleotidyltransferase"/>
    <property type="match status" value="1"/>
</dbReference>
<feature type="compositionally biased region" description="Basic and acidic residues" evidence="9">
    <location>
        <begin position="94"/>
        <end position="114"/>
    </location>
</feature>